<dbReference type="GO" id="GO:0051762">
    <property type="term" value="P:sesquiterpene biosynthetic process"/>
    <property type="evidence" value="ECO:0007669"/>
    <property type="project" value="TreeGrafter"/>
</dbReference>
<feature type="region of interest" description="Disordered" evidence="5">
    <location>
        <begin position="1214"/>
        <end position="1233"/>
    </location>
</feature>
<feature type="transmembrane region" description="Helical" evidence="6">
    <location>
        <begin position="626"/>
        <end position="649"/>
    </location>
</feature>
<dbReference type="EMBL" id="JACEFO010001767">
    <property type="protein sequence ID" value="KAF8706338.1"/>
    <property type="molecule type" value="Genomic_DNA"/>
</dbReference>
<evidence type="ECO:0000313" key="7">
    <source>
        <dbReference type="EMBL" id="KAF8706338.1"/>
    </source>
</evidence>
<feature type="compositionally biased region" description="Basic and acidic residues" evidence="5">
    <location>
        <begin position="1406"/>
        <end position="1422"/>
    </location>
</feature>
<dbReference type="GO" id="GO:0016020">
    <property type="term" value="C:membrane"/>
    <property type="evidence" value="ECO:0007669"/>
    <property type="project" value="UniProtKB-SubCell"/>
</dbReference>
<evidence type="ECO:0000313" key="8">
    <source>
        <dbReference type="Proteomes" id="UP000636709"/>
    </source>
</evidence>
<name>A0A835BWF4_9POAL</name>
<feature type="transmembrane region" description="Helical" evidence="6">
    <location>
        <begin position="689"/>
        <end position="710"/>
    </location>
</feature>
<feature type="transmembrane region" description="Helical" evidence="6">
    <location>
        <begin position="1086"/>
        <end position="1103"/>
    </location>
</feature>
<evidence type="ECO:0000256" key="1">
    <source>
        <dbReference type="ARBA" id="ARBA00004370"/>
    </source>
</evidence>
<feature type="transmembrane region" description="Helical" evidence="6">
    <location>
        <begin position="532"/>
        <end position="558"/>
    </location>
</feature>
<keyword evidence="3 6" id="KW-1133">Transmembrane helix</keyword>
<dbReference type="OrthoDB" id="6407410at2759"/>
<feature type="transmembrane region" description="Helical" evidence="6">
    <location>
        <begin position="570"/>
        <end position="588"/>
    </location>
</feature>
<feature type="compositionally biased region" description="Acidic residues" evidence="5">
    <location>
        <begin position="1214"/>
        <end position="1226"/>
    </location>
</feature>
<dbReference type="Pfam" id="PF11204">
    <property type="entry name" value="DUF2985"/>
    <property type="match status" value="2"/>
</dbReference>
<comment type="subcellular location">
    <subcellularLocation>
        <location evidence="1">Membrane</location>
    </subcellularLocation>
</comment>
<feature type="transmembrane region" description="Helical" evidence="6">
    <location>
        <begin position="661"/>
        <end position="683"/>
    </location>
</feature>
<dbReference type="PANTHER" id="PTHR31045:SF16">
    <property type="entry name" value="OS12G0109633 PROTEIN"/>
    <property type="match status" value="1"/>
</dbReference>
<gene>
    <name evidence="7" type="ORF">HU200_030600</name>
</gene>
<feature type="transmembrane region" description="Helical" evidence="6">
    <location>
        <begin position="1176"/>
        <end position="1195"/>
    </location>
</feature>
<accession>A0A835BWF4</accession>
<reference evidence="7" key="1">
    <citation type="submission" date="2020-07" db="EMBL/GenBank/DDBJ databases">
        <title>Genome sequence and genetic diversity analysis of an under-domesticated orphan crop, white fonio (Digitaria exilis).</title>
        <authorList>
            <person name="Bennetzen J.L."/>
            <person name="Chen S."/>
            <person name="Ma X."/>
            <person name="Wang X."/>
            <person name="Yssel A.E.J."/>
            <person name="Chaluvadi S.R."/>
            <person name="Johnson M."/>
            <person name="Gangashetty P."/>
            <person name="Hamidou F."/>
            <person name="Sanogo M.D."/>
            <person name="Zwaenepoel A."/>
            <person name="Wallace J."/>
            <person name="Van De Peer Y."/>
            <person name="Van Deynze A."/>
        </authorList>
    </citation>
    <scope>NUCLEOTIDE SEQUENCE</scope>
    <source>
        <tissue evidence="7">Leaves</tissue>
    </source>
</reference>
<dbReference type="GO" id="GO:0009975">
    <property type="term" value="F:cyclase activity"/>
    <property type="evidence" value="ECO:0007669"/>
    <property type="project" value="TreeGrafter"/>
</dbReference>
<dbReference type="Pfam" id="PF04749">
    <property type="entry name" value="PLAC8"/>
    <property type="match status" value="2"/>
</dbReference>
<evidence type="ECO:0000256" key="2">
    <source>
        <dbReference type="ARBA" id="ARBA00022692"/>
    </source>
</evidence>
<keyword evidence="8" id="KW-1185">Reference proteome</keyword>
<keyword evidence="4 6" id="KW-0472">Membrane</keyword>
<feature type="transmembrane region" description="Helical" evidence="6">
    <location>
        <begin position="1281"/>
        <end position="1304"/>
    </location>
</feature>
<feature type="transmembrane region" description="Helical" evidence="6">
    <location>
        <begin position="1310"/>
        <end position="1332"/>
    </location>
</feature>
<evidence type="ECO:0000256" key="4">
    <source>
        <dbReference type="ARBA" id="ARBA00023136"/>
    </source>
</evidence>
<comment type="caution">
    <text evidence="7">The sequence shown here is derived from an EMBL/GenBank/DDBJ whole genome shotgun (WGS) entry which is preliminary data.</text>
</comment>
<evidence type="ECO:0000256" key="5">
    <source>
        <dbReference type="SAM" id="MobiDB-lite"/>
    </source>
</evidence>
<evidence type="ECO:0000256" key="3">
    <source>
        <dbReference type="ARBA" id="ARBA00022989"/>
    </source>
</evidence>
<organism evidence="7 8">
    <name type="scientific">Digitaria exilis</name>
    <dbReference type="NCBI Taxonomy" id="1010633"/>
    <lineage>
        <taxon>Eukaryota</taxon>
        <taxon>Viridiplantae</taxon>
        <taxon>Streptophyta</taxon>
        <taxon>Embryophyta</taxon>
        <taxon>Tracheophyta</taxon>
        <taxon>Spermatophyta</taxon>
        <taxon>Magnoliopsida</taxon>
        <taxon>Liliopsida</taxon>
        <taxon>Poales</taxon>
        <taxon>Poaceae</taxon>
        <taxon>PACMAD clade</taxon>
        <taxon>Panicoideae</taxon>
        <taxon>Panicodae</taxon>
        <taxon>Paniceae</taxon>
        <taxon>Anthephorinae</taxon>
        <taxon>Digitaria</taxon>
    </lineage>
</organism>
<feature type="region of interest" description="Disordered" evidence="5">
    <location>
        <begin position="1398"/>
        <end position="1423"/>
    </location>
</feature>
<feature type="transmembrane region" description="Helical" evidence="6">
    <location>
        <begin position="1043"/>
        <end position="1066"/>
    </location>
</feature>
<sequence>MARSSSEGGGDYDHIILPGGDRFDIPEGEDKQEWIQFFDQARRATREVIARHGDGRPADGINRAAILPNSTHHDGSIYTITNGWHKQYRISDPNESDLANLADLGEGDFKRKTEHPEAVGACVAGLGPMGQRSPSRMLCLQLERVAVVLEKCCALRSREAPRRVLYSFHNPTPSRIAPNSHPLVPRSLPPQTLAAALDSSPGDLHLVVERLLVAPRRDRTGSVRSHQQRGSSRLKPLDELLGYAFITALHRKPSPSSPNQPHLSPFLRQQRNLKSIARRGHEPLHSYRRSQGYYRAWNRSKGIRVDLTNIYGGQREVYTTPASGTFYYAVRYLGRKLTFRFAAMVLAVASSNGNAPTASDYHTSALRSPMLVNYQASPLAEHLLLDMPQQQGCCQLPTFNDDDGDASLAKRGKRRLVEWASVRRACGEWMSNPMNVALLLWLLCVGVSGGMLVLLLLGLIDGAFPSPAERNHWIEVNNQFLNGLFTLLSLYQHPNICHHTFLLCRWRPGDAVDLCDAYCSGDPTVPRPAERAHMAVVVALLHLTLACQYVTCGLYWGFTVTARPDLLADGFFVLGIVAPLAAAVYAVSSPLGKECHHDLSLSDTKQDQSLSHVVGHVVLEPEWSGGMFTCGVGGLSTWCLSLSCTFCVFGWNMERLGFGSAFVHASTFALLCLAPVWVLGVSALHIHDYVIGDAVGVAGVLLCAGGLLYGGYWRIQMRNRFGLPGSRACCGSKSLTDYARWLFCWPFALAQEVRTASLYHVHGEHFYHKQVAAADDDHAAGSIVEPLLLVGSNDRHHGVFRATDTAVAASQASPPEAHHLVVTVDDETTMAPPPVQVVVVHQARAVEEGDAHLSQASPPDAHLVVTVDDETAMAPPVEVVVVQQAVEDDKSDGCSVSSLHGKSETVDSSIPVSVPLSEDEDAQLVVQAALTDEGGEAWKSSYTNSKKVTWNHRTTIHQETNNPGREKEEKKKKERFLDFLRAAPSKELWLRRLGIAAPKALLRRVATLRANSIRAPAAFARTVDWRALRGRCKAWARRPTNAALLVWLAFVAVGVAFVFLLMIGALDSVVPDESRRRRWTEVANQILNALFTIMCIYQHPRLCHHLVLLFRWRHDTDVAELRSVYCKNAAGPPRRERLHVGVVLLLLHATCFAQYAYCALFWVFSSSQTRPGWAVNMTMALGLGFPVAAAVYMVYGPLGKKIAVLPAASTDDDEDEEAAVVQDDESSTANTSHDKRVAVTKPEWAGGLLDVGDDPTVAALSVTCTFCVFGWNMERLGMGNMYVHVFTFVLLCAAPVLVFAVAAIHMHDRALGSVVGAAGAVLSVLGLLYGGFWRAQMRRRLGLPTESSVCGGRAATADYVKWLMCAPCALAQEVRTANLYDVDVEEGNVVKLYVRSSGDEDVSSPSDEKKPPTMPPLEREGCIVDAPPVPVMVVS</sequence>
<dbReference type="InterPro" id="IPR006461">
    <property type="entry name" value="PLAC_motif_containing"/>
</dbReference>
<dbReference type="Proteomes" id="UP000636709">
    <property type="component" value="Unassembled WGS sequence"/>
</dbReference>
<dbReference type="InterPro" id="IPR021369">
    <property type="entry name" value="DUF2985"/>
</dbReference>
<evidence type="ECO:0000256" key="6">
    <source>
        <dbReference type="SAM" id="Phobius"/>
    </source>
</evidence>
<keyword evidence="2 6" id="KW-0812">Transmembrane</keyword>
<dbReference type="PANTHER" id="PTHR31045">
    <property type="entry name" value="PLAC8 FAMILY PROTEIN-RELATED"/>
    <property type="match status" value="1"/>
</dbReference>
<feature type="transmembrane region" description="Helical" evidence="6">
    <location>
        <begin position="1142"/>
        <end position="1164"/>
    </location>
</feature>
<proteinExistence type="predicted"/>
<protein>
    <submittedName>
        <fullName evidence="7">Uncharacterized protein</fullName>
    </submittedName>
</protein>
<feature type="transmembrane region" description="Helical" evidence="6">
    <location>
        <begin position="438"/>
        <end position="460"/>
    </location>
</feature>
<dbReference type="NCBIfam" id="TIGR01571">
    <property type="entry name" value="A_thal_Cys_rich"/>
    <property type="match status" value="2"/>
</dbReference>